<evidence type="ECO:0000313" key="2">
    <source>
        <dbReference type="EMBL" id="KAK3254944.1"/>
    </source>
</evidence>
<dbReference type="EMBL" id="LGRX02023010">
    <property type="protein sequence ID" value="KAK3254944.1"/>
    <property type="molecule type" value="Genomic_DNA"/>
</dbReference>
<proteinExistence type="predicted"/>
<protein>
    <recommendedName>
        <fullName evidence="1">Sialidase domain-containing protein</fullName>
    </recommendedName>
</protein>
<gene>
    <name evidence="2" type="ORF">CYMTET_35858</name>
</gene>
<dbReference type="PANTHER" id="PTHR43752:SF2">
    <property type="entry name" value="BNR_ASP-BOX REPEAT FAMILY PROTEIN"/>
    <property type="match status" value="1"/>
</dbReference>
<organism evidence="2 3">
    <name type="scientific">Cymbomonas tetramitiformis</name>
    <dbReference type="NCBI Taxonomy" id="36881"/>
    <lineage>
        <taxon>Eukaryota</taxon>
        <taxon>Viridiplantae</taxon>
        <taxon>Chlorophyta</taxon>
        <taxon>Pyramimonadophyceae</taxon>
        <taxon>Pyramimonadales</taxon>
        <taxon>Pyramimonadaceae</taxon>
        <taxon>Cymbomonas</taxon>
    </lineage>
</organism>
<accession>A0AAE0KNP7</accession>
<keyword evidence="3" id="KW-1185">Reference proteome</keyword>
<dbReference type="CDD" id="cd15482">
    <property type="entry name" value="Sialidase_non-viral"/>
    <property type="match status" value="1"/>
</dbReference>
<dbReference type="Proteomes" id="UP001190700">
    <property type="component" value="Unassembled WGS sequence"/>
</dbReference>
<feature type="domain" description="Sialidase" evidence="1">
    <location>
        <begin position="3"/>
        <end position="86"/>
    </location>
</feature>
<dbReference type="InterPro" id="IPR011040">
    <property type="entry name" value="Sialidase"/>
</dbReference>
<reference evidence="2 3" key="1">
    <citation type="journal article" date="2015" name="Genome Biol. Evol.">
        <title>Comparative Genomics of a Bacterivorous Green Alga Reveals Evolutionary Causalities and Consequences of Phago-Mixotrophic Mode of Nutrition.</title>
        <authorList>
            <person name="Burns J.A."/>
            <person name="Paasch A."/>
            <person name="Narechania A."/>
            <person name="Kim E."/>
        </authorList>
    </citation>
    <scope>NUCLEOTIDE SEQUENCE [LARGE SCALE GENOMIC DNA]</scope>
    <source>
        <strain evidence="2 3">PLY_AMNH</strain>
    </source>
</reference>
<evidence type="ECO:0000313" key="3">
    <source>
        <dbReference type="Proteomes" id="UP001190700"/>
    </source>
</evidence>
<dbReference type="AlphaFoldDB" id="A0AAE0KNP7"/>
<comment type="caution">
    <text evidence="2">The sequence shown here is derived from an EMBL/GenBank/DDBJ whole genome shotgun (WGS) entry which is preliminary data.</text>
</comment>
<dbReference type="Pfam" id="PF13088">
    <property type="entry name" value="BNR_2"/>
    <property type="match status" value="1"/>
</dbReference>
<sequence>MPIPNPNSQVHLMRLEPRGELLLAFNNHRAPGTYRGLNKCKACRTKLHLAISRDNGKTWGQIHSIDDEMSSSAVRLHYPSLVQLGSTPVVAVVYSRFYLGRKMGLTSMEQGIKLQLLDLSGALSNRWFNWIR</sequence>
<dbReference type="InterPro" id="IPR036278">
    <property type="entry name" value="Sialidase_sf"/>
</dbReference>
<dbReference type="SUPFAM" id="SSF50939">
    <property type="entry name" value="Sialidases"/>
    <property type="match status" value="1"/>
</dbReference>
<evidence type="ECO:0000259" key="1">
    <source>
        <dbReference type="Pfam" id="PF13088"/>
    </source>
</evidence>
<dbReference type="PANTHER" id="PTHR43752">
    <property type="entry name" value="BNR/ASP-BOX REPEAT FAMILY PROTEIN"/>
    <property type="match status" value="1"/>
</dbReference>
<name>A0AAE0KNP7_9CHLO</name>